<keyword evidence="1" id="KW-0472">Membrane</keyword>
<keyword evidence="1" id="KW-0812">Transmembrane</keyword>
<evidence type="ECO:0000256" key="1">
    <source>
        <dbReference type="SAM" id="Phobius"/>
    </source>
</evidence>
<feature type="transmembrane region" description="Helical" evidence="1">
    <location>
        <begin position="99"/>
        <end position="127"/>
    </location>
</feature>
<protein>
    <recommendedName>
        <fullName evidence="2">Inositolphosphotransferase Aur1/Ipt1 domain-containing protein</fullName>
    </recommendedName>
</protein>
<evidence type="ECO:0000259" key="2">
    <source>
        <dbReference type="Pfam" id="PF14378"/>
    </source>
</evidence>
<evidence type="ECO:0000313" key="3">
    <source>
        <dbReference type="EMBL" id="OIO32106.1"/>
    </source>
</evidence>
<sequence length="407" mass="46969">MSSVKTTSTIPIEFFILIVAPIVIFVICSYISPNAINGINNLFTSNSTVQFLFFGIGFFRIAFFIIYNYLIFKTAFILKKILEYYFLQKRDQRKKNQGTIFFHSVLMAIKSIITLFLLFLIPSIIILANMKQIGSVSAQETINASNFLMYLDYSLFGAYVPFSLQQFSHIKILDTLFLSAYTNLSTIISIIFILLLIKNIDLLRRFITAFFVVVMISIPLWYSFPALTPSEMYKNNVTTTTIDENIKNTISFYLEKTSPRNSRLIDTISNIGSKPEEGYYSVSTFPSMHTAWGLLVLYFSFLIWAPFGIATFFWYILNIIGAMYTLEHYAVDIVSGVIIGVIGIIAVNYVFSRTKKSTEYPEFFFGIEVIRRDIRWFINNRSDIFFKIKTLLKSFLRHTILVIKKFG</sequence>
<feature type="transmembrane region" description="Helical" evidence="1">
    <location>
        <begin position="203"/>
        <end position="224"/>
    </location>
</feature>
<dbReference type="GO" id="GO:0016020">
    <property type="term" value="C:membrane"/>
    <property type="evidence" value="ECO:0007669"/>
    <property type="project" value="UniProtKB-SubCell"/>
</dbReference>
<feature type="transmembrane region" description="Helical" evidence="1">
    <location>
        <begin position="295"/>
        <end position="317"/>
    </location>
</feature>
<organism evidence="3 4">
    <name type="scientific">Candidatus Nomurabacteria bacterium CG1_02_47_685</name>
    <dbReference type="NCBI Taxonomy" id="1805282"/>
    <lineage>
        <taxon>Bacteria</taxon>
        <taxon>Candidatus Nomuraibacteriota</taxon>
    </lineage>
</organism>
<comment type="caution">
    <text evidence="3">The sequence shown here is derived from an EMBL/GenBank/DDBJ whole genome shotgun (WGS) entry which is preliminary data.</text>
</comment>
<evidence type="ECO:0000313" key="4">
    <source>
        <dbReference type="Proteomes" id="UP000183206"/>
    </source>
</evidence>
<dbReference type="STRING" id="1805282.AUJ44_03305"/>
<feature type="domain" description="Inositolphosphotransferase Aur1/Ipt1" evidence="2">
    <location>
        <begin position="148"/>
        <end position="345"/>
    </location>
</feature>
<feature type="transmembrane region" description="Helical" evidence="1">
    <location>
        <begin position="52"/>
        <end position="78"/>
    </location>
</feature>
<reference evidence="3 4" key="1">
    <citation type="journal article" date="2016" name="Environ. Microbiol.">
        <title>Genomic resolution of a cold subsurface aquifer community provides metabolic insights for novel microbes adapted to high CO concentrations.</title>
        <authorList>
            <person name="Probst A.J."/>
            <person name="Castelle C.J."/>
            <person name="Singh A."/>
            <person name="Brown C.T."/>
            <person name="Anantharaman K."/>
            <person name="Sharon I."/>
            <person name="Hug L.A."/>
            <person name="Burstein D."/>
            <person name="Emerson J.B."/>
            <person name="Thomas B.C."/>
            <person name="Banfield J.F."/>
        </authorList>
    </citation>
    <scope>NUCLEOTIDE SEQUENCE [LARGE SCALE GENOMIC DNA]</scope>
    <source>
        <strain evidence="3">CG1_02_47_685</strain>
    </source>
</reference>
<dbReference type="Proteomes" id="UP000183206">
    <property type="component" value="Unassembled WGS sequence"/>
</dbReference>
<feature type="transmembrane region" description="Helical" evidence="1">
    <location>
        <begin position="12"/>
        <end position="32"/>
    </location>
</feature>
<feature type="transmembrane region" description="Helical" evidence="1">
    <location>
        <begin position="176"/>
        <end position="197"/>
    </location>
</feature>
<proteinExistence type="predicted"/>
<name>A0A1J4V4L0_9BACT</name>
<dbReference type="Pfam" id="PF14378">
    <property type="entry name" value="PAP2_3"/>
    <property type="match status" value="1"/>
</dbReference>
<dbReference type="EMBL" id="MNVO01000048">
    <property type="protein sequence ID" value="OIO32106.1"/>
    <property type="molecule type" value="Genomic_DNA"/>
</dbReference>
<feature type="transmembrane region" description="Helical" evidence="1">
    <location>
        <begin position="329"/>
        <end position="351"/>
    </location>
</feature>
<keyword evidence="1" id="KW-1133">Transmembrane helix</keyword>
<feature type="transmembrane region" description="Helical" evidence="1">
    <location>
        <begin position="147"/>
        <end position="164"/>
    </location>
</feature>
<gene>
    <name evidence="3" type="ORF">AUJ44_03305</name>
</gene>
<dbReference type="AlphaFoldDB" id="A0A1J4V4L0"/>
<dbReference type="InterPro" id="IPR026841">
    <property type="entry name" value="Aur1/Ipt1"/>
</dbReference>
<accession>A0A1J4V4L0</accession>